<feature type="binding site" evidence="2">
    <location>
        <position position="5"/>
    </location>
    <ligand>
        <name>prephenate</name>
        <dbReference type="ChEBI" id="CHEBI:29934"/>
    </ligand>
</feature>
<dbReference type="PANTHER" id="PTHR21164:SF0">
    <property type="entry name" value="CHORISMATE MUTASE AROH"/>
    <property type="match status" value="1"/>
</dbReference>
<dbReference type="HOGENOM" id="CLU_133236_1_0_7"/>
<dbReference type="CDD" id="cd02185">
    <property type="entry name" value="AroH"/>
    <property type="match status" value="1"/>
</dbReference>
<dbReference type="NCBIfam" id="TIGR01796">
    <property type="entry name" value="CM_mono_aroH"/>
    <property type="match status" value="1"/>
</dbReference>
<dbReference type="InterPro" id="IPR008243">
    <property type="entry name" value="Chorismate_mutase_AroH"/>
</dbReference>
<reference evidence="4" key="1">
    <citation type="submission" date="2009-01" db="EMBL/GenBank/DDBJ databases">
        <title>Complete sequence of Anaeromyxobacter dehalogenans 2CP-1.</title>
        <authorList>
            <consortium name="US DOE Joint Genome Institute"/>
            <person name="Lucas S."/>
            <person name="Copeland A."/>
            <person name="Lapidus A."/>
            <person name="Glavina del Rio T."/>
            <person name="Dalin E."/>
            <person name="Tice H."/>
            <person name="Bruce D."/>
            <person name="Goodwin L."/>
            <person name="Pitluck S."/>
            <person name="Saunders E."/>
            <person name="Brettin T."/>
            <person name="Detter J.C."/>
            <person name="Han C."/>
            <person name="Larimer F."/>
            <person name="Land M."/>
            <person name="Hauser L."/>
            <person name="Kyrpides N."/>
            <person name="Ovchinnikova G."/>
            <person name="Beliaev A.S."/>
            <person name="Richardson P."/>
        </authorList>
    </citation>
    <scope>NUCLEOTIDE SEQUENCE</scope>
    <source>
        <strain evidence="4">2CP-1</strain>
    </source>
</reference>
<name>B8J8W5_ANAD2</name>
<evidence type="ECO:0000313" key="5">
    <source>
        <dbReference type="Proteomes" id="UP000007089"/>
    </source>
</evidence>
<dbReference type="SUPFAM" id="SSF55298">
    <property type="entry name" value="YjgF-like"/>
    <property type="match status" value="1"/>
</dbReference>
<organism evidence="4 5">
    <name type="scientific">Anaeromyxobacter dehalogenans (strain ATCC BAA-258 / DSM 21875 / 2CP-1)</name>
    <dbReference type="NCBI Taxonomy" id="455488"/>
    <lineage>
        <taxon>Bacteria</taxon>
        <taxon>Pseudomonadati</taxon>
        <taxon>Myxococcota</taxon>
        <taxon>Myxococcia</taxon>
        <taxon>Myxococcales</taxon>
        <taxon>Cystobacterineae</taxon>
        <taxon>Anaeromyxobacteraceae</taxon>
        <taxon>Anaeromyxobacter</taxon>
    </lineage>
</organism>
<dbReference type="Gene3D" id="3.30.1330.40">
    <property type="entry name" value="RutC-like"/>
    <property type="match status" value="1"/>
</dbReference>
<protein>
    <recommendedName>
        <fullName evidence="1 3">chorismate mutase</fullName>
        <ecNumber evidence="1 3">5.4.99.5</ecNumber>
    </recommendedName>
</protein>
<proteinExistence type="predicted"/>
<dbReference type="GO" id="GO:0008652">
    <property type="term" value="P:amino acid biosynthetic process"/>
    <property type="evidence" value="ECO:0007669"/>
    <property type="project" value="UniProtKB-UniRule"/>
</dbReference>
<dbReference type="AlphaFoldDB" id="B8J8W5"/>
<keyword evidence="5" id="KW-1185">Reference proteome</keyword>
<dbReference type="EMBL" id="CP001359">
    <property type="protein sequence ID" value="ACL63563.1"/>
    <property type="molecule type" value="Genomic_DNA"/>
</dbReference>
<dbReference type="GO" id="GO:0046417">
    <property type="term" value="P:chorismate metabolic process"/>
    <property type="evidence" value="ECO:0007669"/>
    <property type="project" value="TreeGrafter"/>
</dbReference>
<gene>
    <name evidence="4" type="ordered locus">A2cp1_0204</name>
</gene>
<evidence type="ECO:0000256" key="3">
    <source>
        <dbReference type="PROSITE-ProRule" id="PRU00514"/>
    </source>
</evidence>
<keyword evidence="2 3" id="KW-0028">Amino-acid biosynthesis</keyword>
<dbReference type="Proteomes" id="UP000007089">
    <property type="component" value="Chromosome"/>
</dbReference>
<feature type="binding site" evidence="2">
    <location>
        <position position="87"/>
    </location>
    <ligand>
        <name>prephenate</name>
        <dbReference type="ChEBI" id="CHEBI:29934"/>
    </ligand>
</feature>
<keyword evidence="3" id="KW-0413">Isomerase</keyword>
<dbReference type="EC" id="5.4.99.5" evidence="1 3"/>
<dbReference type="PIRSF" id="PIRSF005965">
    <property type="entry name" value="Chor_mut_AroH"/>
    <property type="match status" value="1"/>
</dbReference>
<dbReference type="GO" id="GO:0004106">
    <property type="term" value="F:chorismate mutase activity"/>
    <property type="evidence" value="ECO:0007669"/>
    <property type="project" value="UniProtKB-UniRule"/>
</dbReference>
<evidence type="ECO:0000256" key="1">
    <source>
        <dbReference type="NCBIfam" id="TIGR01796"/>
    </source>
</evidence>
<dbReference type="InterPro" id="IPR035959">
    <property type="entry name" value="RutC-like_sf"/>
</dbReference>
<evidence type="ECO:0000256" key="2">
    <source>
        <dbReference type="PIRSR" id="PIRSR005965-1"/>
    </source>
</evidence>
<keyword evidence="2 3" id="KW-0057">Aromatic amino acid biosynthesis</keyword>
<feature type="binding site" evidence="2">
    <location>
        <position position="102"/>
    </location>
    <ligand>
        <name>prephenate</name>
        <dbReference type="ChEBI" id="CHEBI:29934"/>
    </ligand>
</feature>
<dbReference type="PROSITE" id="PS51167">
    <property type="entry name" value="CHORISMATE_MUT_1"/>
    <property type="match status" value="1"/>
</dbReference>
<accession>B8J8W5</accession>
<dbReference type="PANTHER" id="PTHR21164">
    <property type="entry name" value="CHORISMATE MUTASE"/>
    <property type="match status" value="1"/>
</dbReference>
<evidence type="ECO:0000313" key="4">
    <source>
        <dbReference type="EMBL" id="ACL63563.1"/>
    </source>
</evidence>
<comment type="catalytic activity">
    <reaction evidence="3">
        <text>chorismate = prephenate</text>
        <dbReference type="Rhea" id="RHEA:13897"/>
        <dbReference type="ChEBI" id="CHEBI:29748"/>
        <dbReference type="ChEBI" id="CHEBI:29934"/>
        <dbReference type="EC" id="5.4.99.5"/>
    </reaction>
</comment>
<sequence length="117" mass="13046">MRGIRGATQCSANTVEAIEDAVKELCREITSRNQLEPQQIVWAIFTVTHDLDADFPARAARVQGWNAVPMICSQEIPVPGSMPRIVRVLLHVDSDGPRNHVYLRGAQALRPDLHVRP</sequence>
<dbReference type="KEGG" id="acp:A2cp1_0204"/>
<dbReference type="Pfam" id="PF07736">
    <property type="entry name" value="CM_1"/>
    <property type="match status" value="1"/>
</dbReference>
<dbReference type="RefSeq" id="WP_012524272.1">
    <property type="nucleotide sequence ID" value="NC_011891.1"/>
</dbReference>
<dbReference type="GO" id="GO:0009073">
    <property type="term" value="P:aromatic amino acid family biosynthetic process"/>
    <property type="evidence" value="ECO:0007669"/>
    <property type="project" value="UniProtKB-UniRule"/>
</dbReference>